<dbReference type="AlphaFoldDB" id="A0A8S1WZV8"/>
<evidence type="ECO:0000313" key="1">
    <source>
        <dbReference type="EMBL" id="CAD8194187.1"/>
    </source>
</evidence>
<protein>
    <submittedName>
        <fullName evidence="1">Uncharacterized protein</fullName>
    </submittedName>
</protein>
<organism evidence="1 2">
    <name type="scientific">Paramecium octaurelia</name>
    <dbReference type="NCBI Taxonomy" id="43137"/>
    <lineage>
        <taxon>Eukaryota</taxon>
        <taxon>Sar</taxon>
        <taxon>Alveolata</taxon>
        <taxon>Ciliophora</taxon>
        <taxon>Intramacronucleata</taxon>
        <taxon>Oligohymenophorea</taxon>
        <taxon>Peniculida</taxon>
        <taxon>Parameciidae</taxon>
        <taxon>Paramecium</taxon>
    </lineage>
</organism>
<proteinExistence type="predicted"/>
<name>A0A8S1WZV8_PAROT</name>
<comment type="caution">
    <text evidence="1">The sequence shown here is derived from an EMBL/GenBank/DDBJ whole genome shotgun (WGS) entry which is preliminary data.</text>
</comment>
<dbReference type="EMBL" id="CAJJDP010000106">
    <property type="protein sequence ID" value="CAD8194187.1"/>
    <property type="molecule type" value="Genomic_DNA"/>
</dbReference>
<gene>
    <name evidence="1" type="ORF">POCTA_138.1.T1060105</name>
</gene>
<sequence length="47" mass="5571">MFLLSPKKIEDFINQTKNLVQITNFCKKQFQANIRILRITSLTNTKE</sequence>
<evidence type="ECO:0000313" key="2">
    <source>
        <dbReference type="Proteomes" id="UP000683925"/>
    </source>
</evidence>
<keyword evidence="2" id="KW-1185">Reference proteome</keyword>
<dbReference type="Proteomes" id="UP000683925">
    <property type="component" value="Unassembled WGS sequence"/>
</dbReference>
<accession>A0A8S1WZV8</accession>
<reference evidence="1" key="1">
    <citation type="submission" date="2021-01" db="EMBL/GenBank/DDBJ databases">
        <authorList>
            <consortium name="Genoscope - CEA"/>
            <person name="William W."/>
        </authorList>
    </citation>
    <scope>NUCLEOTIDE SEQUENCE</scope>
</reference>